<dbReference type="CDD" id="cd00056">
    <property type="entry name" value="ENDO3c"/>
    <property type="match status" value="1"/>
</dbReference>
<dbReference type="SUPFAM" id="SSF48150">
    <property type="entry name" value="DNA-glycosylase"/>
    <property type="match status" value="1"/>
</dbReference>
<evidence type="ECO:0000313" key="6">
    <source>
        <dbReference type="EMBL" id="MDG3015400.1"/>
    </source>
</evidence>
<evidence type="ECO:0000256" key="1">
    <source>
        <dbReference type="ARBA" id="ARBA00000086"/>
    </source>
</evidence>
<sequence length="301" mass="32702">MVEATVTVVPSATVEQLLRPHRRGAGDPAFRPGDDGALWRTTRPESGPATCRLAQRGDRVHCEAWGAGAAEAVDGLAALLGAHDRVDGFAPQHPVLADAHRRCPGLRIGRTDRVLEALVPAILEQRVHSVAAFASWRRLLSRFGEPAPGPAPAGMRVPPSAEIWRAVPSWEFHRANVDPRRARAIVGCAQRAARLEATTRLRPDEAQRRLCSLSGVGQWTAAEVAQRAFGDADALSVGDLHLAPMIGWTLLGRPLDDAGMLEYLEPLQPHRYRAVRLLEVSGAARLPRFGPRTPVTDHRGR</sequence>
<dbReference type="RefSeq" id="WP_332520088.1">
    <property type="nucleotide sequence ID" value="NZ_JANRHA010000007.1"/>
</dbReference>
<dbReference type="GO" id="GO:0006285">
    <property type="term" value="P:base-excision repair, AP site formation"/>
    <property type="evidence" value="ECO:0007669"/>
    <property type="project" value="TreeGrafter"/>
</dbReference>
<keyword evidence="3" id="KW-0227">DNA damage</keyword>
<organism evidence="6 7">
    <name type="scientific">Speluncibacter jeojiensis</name>
    <dbReference type="NCBI Taxonomy" id="2710754"/>
    <lineage>
        <taxon>Bacteria</taxon>
        <taxon>Bacillati</taxon>
        <taxon>Actinomycetota</taxon>
        <taxon>Actinomycetes</taxon>
        <taxon>Mycobacteriales</taxon>
        <taxon>Speluncibacteraceae</taxon>
        <taxon>Speluncibacter</taxon>
    </lineage>
</organism>
<dbReference type="PANTHER" id="PTHR43003">
    <property type="entry name" value="DNA-3-METHYLADENINE GLYCOSYLASE"/>
    <property type="match status" value="1"/>
</dbReference>
<evidence type="ECO:0000313" key="7">
    <source>
        <dbReference type="Proteomes" id="UP001152755"/>
    </source>
</evidence>
<dbReference type="GO" id="GO:0008725">
    <property type="term" value="F:DNA-3-methyladenine glycosylase activity"/>
    <property type="evidence" value="ECO:0007669"/>
    <property type="project" value="TreeGrafter"/>
</dbReference>
<dbReference type="EMBL" id="JANRHA010000007">
    <property type="protein sequence ID" value="MDG3015400.1"/>
    <property type="molecule type" value="Genomic_DNA"/>
</dbReference>
<dbReference type="GO" id="GO:0006307">
    <property type="term" value="P:DNA alkylation repair"/>
    <property type="evidence" value="ECO:0007669"/>
    <property type="project" value="TreeGrafter"/>
</dbReference>
<dbReference type="InterPro" id="IPR011257">
    <property type="entry name" value="DNA_glycosylase"/>
</dbReference>
<evidence type="ECO:0000256" key="4">
    <source>
        <dbReference type="ARBA" id="ARBA00023204"/>
    </source>
</evidence>
<keyword evidence="4" id="KW-0234">DNA repair</keyword>
<dbReference type="GO" id="GO:0005737">
    <property type="term" value="C:cytoplasm"/>
    <property type="evidence" value="ECO:0007669"/>
    <property type="project" value="TreeGrafter"/>
</dbReference>
<comment type="caution">
    <text evidence="6">The sequence shown here is derived from an EMBL/GenBank/DDBJ whole genome shotgun (WGS) entry which is preliminary data.</text>
</comment>
<accession>A0A9X4M1R9</accession>
<evidence type="ECO:0000256" key="3">
    <source>
        <dbReference type="ARBA" id="ARBA00022763"/>
    </source>
</evidence>
<gene>
    <name evidence="6" type="ORF">NVS88_12650</name>
</gene>
<dbReference type="GO" id="GO:0043916">
    <property type="term" value="F:DNA-7-methylguanine glycosylase activity"/>
    <property type="evidence" value="ECO:0007669"/>
    <property type="project" value="TreeGrafter"/>
</dbReference>
<feature type="region of interest" description="Disordered" evidence="5">
    <location>
        <begin position="22"/>
        <end position="45"/>
    </location>
</feature>
<comment type="catalytic activity">
    <reaction evidence="1">
        <text>Hydrolysis of alkylated DNA, releasing 3-methyladenine, 3-methylguanine, 7-methylguanine and 7-methyladenine.</text>
        <dbReference type="EC" id="3.2.2.21"/>
    </reaction>
</comment>
<dbReference type="GO" id="GO:0032993">
    <property type="term" value="C:protein-DNA complex"/>
    <property type="evidence" value="ECO:0007669"/>
    <property type="project" value="TreeGrafter"/>
</dbReference>
<evidence type="ECO:0000256" key="5">
    <source>
        <dbReference type="SAM" id="MobiDB-lite"/>
    </source>
</evidence>
<name>A0A9X4M1R9_9ACTN</name>
<keyword evidence="7" id="KW-1185">Reference proteome</keyword>
<protein>
    <recommendedName>
        <fullName evidence="2">DNA-3-methyladenine glycosylase II</fullName>
        <ecNumber evidence="2">3.2.2.21</ecNumber>
    </recommendedName>
</protein>
<dbReference type="AlphaFoldDB" id="A0A9X4M1R9"/>
<dbReference type="InterPro" id="IPR051912">
    <property type="entry name" value="Alkylbase_DNA_Glycosylase/TA"/>
</dbReference>
<dbReference type="Proteomes" id="UP001152755">
    <property type="component" value="Unassembled WGS sequence"/>
</dbReference>
<evidence type="ECO:0000256" key="2">
    <source>
        <dbReference type="ARBA" id="ARBA00012000"/>
    </source>
</evidence>
<dbReference type="PANTHER" id="PTHR43003:SF6">
    <property type="entry name" value="DNA GLYCOSYLASE"/>
    <property type="match status" value="1"/>
</dbReference>
<dbReference type="EC" id="3.2.2.21" evidence="2"/>
<dbReference type="GO" id="GO:0032131">
    <property type="term" value="F:alkylated DNA binding"/>
    <property type="evidence" value="ECO:0007669"/>
    <property type="project" value="TreeGrafter"/>
</dbReference>
<dbReference type="InterPro" id="IPR003265">
    <property type="entry name" value="HhH-GPD_domain"/>
</dbReference>
<dbReference type="Gene3D" id="1.10.340.30">
    <property type="entry name" value="Hypothetical protein, domain 2"/>
    <property type="match status" value="1"/>
</dbReference>
<reference evidence="6" key="1">
    <citation type="submission" date="2022-08" db="EMBL/GenBank/DDBJ databases">
        <title>Genome analysis of Corynebacteriales strain.</title>
        <authorList>
            <person name="Lee S.D."/>
        </authorList>
    </citation>
    <scope>NUCLEOTIDE SEQUENCE</scope>
    <source>
        <strain evidence="6">D3-21</strain>
    </source>
</reference>
<proteinExistence type="predicted"/>